<reference evidence="2" key="2">
    <citation type="submission" date="2020-09" db="EMBL/GenBank/DDBJ databases">
        <title>Reference genome assembly for Australian Ascochyta lentis isolate Al4.</title>
        <authorList>
            <person name="Lee R.C."/>
            <person name="Farfan-Caceres L.M."/>
            <person name="Debler J.W."/>
            <person name="Williams A.H."/>
            <person name="Henares B.M."/>
        </authorList>
    </citation>
    <scope>NUCLEOTIDE SEQUENCE</scope>
    <source>
        <strain evidence="2">Al4</strain>
    </source>
</reference>
<keyword evidence="3" id="KW-1185">Reference proteome</keyword>
<feature type="region of interest" description="Disordered" evidence="1">
    <location>
        <begin position="69"/>
        <end position="90"/>
    </location>
</feature>
<protein>
    <submittedName>
        <fullName evidence="2">Uncharacterized protein</fullName>
    </submittedName>
</protein>
<sequence length="90" mass="9955">MTADESLDDILVQLREFDGTLEEDAPEEWTLAEVQESVEIVVHNAEDDIEATMEELEVFNMAEDSTANAKDELDVAKPTESAALTLSPSR</sequence>
<dbReference type="OrthoDB" id="3440281at2759"/>
<dbReference type="EMBL" id="RZGK01000015">
    <property type="protein sequence ID" value="KAF9693917.1"/>
    <property type="molecule type" value="Genomic_DNA"/>
</dbReference>
<organism evidence="2 3">
    <name type="scientific">Ascochyta lentis</name>
    <dbReference type="NCBI Taxonomy" id="205686"/>
    <lineage>
        <taxon>Eukaryota</taxon>
        <taxon>Fungi</taxon>
        <taxon>Dikarya</taxon>
        <taxon>Ascomycota</taxon>
        <taxon>Pezizomycotina</taxon>
        <taxon>Dothideomycetes</taxon>
        <taxon>Pleosporomycetidae</taxon>
        <taxon>Pleosporales</taxon>
        <taxon>Pleosporineae</taxon>
        <taxon>Didymellaceae</taxon>
        <taxon>Ascochyta</taxon>
    </lineage>
</organism>
<proteinExistence type="predicted"/>
<evidence type="ECO:0000313" key="3">
    <source>
        <dbReference type="Proteomes" id="UP000651452"/>
    </source>
</evidence>
<reference evidence="2" key="1">
    <citation type="submission" date="2018-12" db="EMBL/GenBank/DDBJ databases">
        <authorList>
            <person name="Syme R.A."/>
            <person name="Farfan-Caceres L."/>
            <person name="Lichtenzveig J."/>
        </authorList>
    </citation>
    <scope>NUCLEOTIDE SEQUENCE</scope>
    <source>
        <strain evidence="2">Al4</strain>
    </source>
</reference>
<dbReference type="AlphaFoldDB" id="A0A8H7IZV6"/>
<accession>A0A8H7IZV6</accession>
<dbReference type="Proteomes" id="UP000651452">
    <property type="component" value="Unassembled WGS sequence"/>
</dbReference>
<evidence type="ECO:0000256" key="1">
    <source>
        <dbReference type="SAM" id="MobiDB-lite"/>
    </source>
</evidence>
<gene>
    <name evidence="2" type="ORF">EKO04_008348</name>
</gene>
<name>A0A8H7IZV6_9PLEO</name>
<evidence type="ECO:0000313" key="2">
    <source>
        <dbReference type="EMBL" id="KAF9693917.1"/>
    </source>
</evidence>
<comment type="caution">
    <text evidence="2">The sequence shown here is derived from an EMBL/GenBank/DDBJ whole genome shotgun (WGS) entry which is preliminary data.</text>
</comment>